<evidence type="ECO:0000313" key="2">
    <source>
        <dbReference type="Proteomes" id="UP000510621"/>
    </source>
</evidence>
<gene>
    <name evidence="1" type="ORF">HZT40_18465</name>
</gene>
<protein>
    <submittedName>
        <fullName evidence="1">Uncharacterized protein</fullName>
    </submittedName>
</protein>
<reference evidence="1" key="1">
    <citation type="submission" date="2020-06" db="EMBL/GenBank/DDBJ databases">
        <title>Analysis procedures for assessing recovery of high quality, complete, closed genomes from Nanopore long read metagenome sequencing.</title>
        <authorList>
            <person name="Bessarab I."/>
            <person name="Arumugam K."/>
            <person name="Haryono M."/>
            <person name="Liu X."/>
            <person name="Roy S."/>
            <person name="Zuniga-Montanez R.E."/>
            <person name="Qiu G."/>
            <person name="Drautz-Moses D.I."/>
            <person name="Law Y.Y."/>
            <person name="Wuertz S."/>
            <person name="Lauro F.M."/>
            <person name="Huson D.H."/>
            <person name="Williams R.B."/>
        </authorList>
    </citation>
    <scope>NUCLEOTIDE SEQUENCE [LARGE SCALE GENOMIC DNA]</scope>
    <source>
        <strain evidence="1">SSD2</strain>
    </source>
</reference>
<proteinExistence type="predicted"/>
<dbReference type="EMBL" id="CP059265">
    <property type="protein sequence ID" value="QLQ33247.1"/>
    <property type="molecule type" value="Genomic_DNA"/>
</dbReference>
<sequence length="144" mass="16099">MGVDASSLSVELKQLLCLPQNLRLFESIANLDRGLEIRNAFELQSVFLDECVRQHPDIGTPGLRSLQQLAYQLLKSRVHHLPAVQFSAEEPIQRSLISQNVLFEDAGKIAFTHQTLFDALVVQHALANGEDLLSFVLAHPPFPF</sequence>
<dbReference type="AlphaFoldDB" id="A0A7L6AWB0"/>
<dbReference type="KEGG" id="this:HZT40_18465"/>
<name>A0A7L6AWB0_9GAMM</name>
<accession>A0A7L6AWB0</accession>
<evidence type="ECO:0000313" key="1">
    <source>
        <dbReference type="EMBL" id="QLQ33247.1"/>
    </source>
</evidence>
<keyword evidence="2" id="KW-1185">Reference proteome</keyword>
<organism evidence="1 2">
    <name type="scientific">Candidatus Thiothrix singaporensis</name>
    <dbReference type="NCBI Taxonomy" id="2799669"/>
    <lineage>
        <taxon>Bacteria</taxon>
        <taxon>Pseudomonadati</taxon>
        <taxon>Pseudomonadota</taxon>
        <taxon>Gammaproteobacteria</taxon>
        <taxon>Thiotrichales</taxon>
        <taxon>Thiotrichaceae</taxon>
        <taxon>Thiothrix</taxon>
    </lineage>
</organism>
<dbReference type="Proteomes" id="UP000510621">
    <property type="component" value="Chromosome"/>
</dbReference>